<evidence type="ECO:0000313" key="3">
    <source>
        <dbReference type="Proteomes" id="UP001153269"/>
    </source>
</evidence>
<feature type="compositionally biased region" description="Basic residues" evidence="1">
    <location>
        <begin position="198"/>
        <end position="208"/>
    </location>
</feature>
<dbReference type="AlphaFoldDB" id="A0A9N7VWE3"/>
<evidence type="ECO:0000256" key="1">
    <source>
        <dbReference type="SAM" id="MobiDB-lite"/>
    </source>
</evidence>
<evidence type="ECO:0008006" key="4">
    <source>
        <dbReference type="Google" id="ProtNLM"/>
    </source>
</evidence>
<dbReference type="Proteomes" id="UP001153269">
    <property type="component" value="Unassembled WGS sequence"/>
</dbReference>
<evidence type="ECO:0000313" key="2">
    <source>
        <dbReference type="EMBL" id="CAB1458284.1"/>
    </source>
</evidence>
<accession>A0A9N7VWE3</accession>
<reference evidence="2" key="1">
    <citation type="submission" date="2020-03" db="EMBL/GenBank/DDBJ databases">
        <authorList>
            <person name="Weist P."/>
        </authorList>
    </citation>
    <scope>NUCLEOTIDE SEQUENCE</scope>
</reference>
<protein>
    <recommendedName>
        <fullName evidence="4">Septin 9</fullName>
    </recommendedName>
</protein>
<feature type="compositionally biased region" description="Polar residues" evidence="1">
    <location>
        <begin position="152"/>
        <end position="163"/>
    </location>
</feature>
<comment type="caution">
    <text evidence="2">The sequence shown here is derived from an EMBL/GenBank/DDBJ whole genome shotgun (WGS) entry which is preliminary data.</text>
</comment>
<gene>
    <name evidence="2" type="ORF">PLEPLA_LOCUS46114</name>
</gene>
<feature type="compositionally biased region" description="Polar residues" evidence="1">
    <location>
        <begin position="230"/>
        <end position="241"/>
    </location>
</feature>
<feature type="compositionally biased region" description="Basic and acidic residues" evidence="1">
    <location>
        <begin position="167"/>
        <end position="183"/>
    </location>
</feature>
<dbReference type="EMBL" id="CADEAL010004381">
    <property type="protein sequence ID" value="CAB1458284.1"/>
    <property type="molecule type" value="Genomic_DNA"/>
</dbReference>
<feature type="compositionally biased region" description="Polar residues" evidence="1">
    <location>
        <begin position="96"/>
        <end position="114"/>
    </location>
</feature>
<name>A0A9N7VWE3_PLEPL</name>
<keyword evidence="3" id="KW-1185">Reference proteome</keyword>
<proteinExistence type="predicted"/>
<feature type="compositionally biased region" description="Basic and acidic residues" evidence="1">
    <location>
        <begin position="1"/>
        <end position="14"/>
    </location>
</feature>
<feature type="compositionally biased region" description="Low complexity" evidence="1">
    <location>
        <begin position="21"/>
        <end position="37"/>
    </location>
</feature>
<organism evidence="2 3">
    <name type="scientific">Pleuronectes platessa</name>
    <name type="common">European plaice</name>
    <dbReference type="NCBI Taxonomy" id="8262"/>
    <lineage>
        <taxon>Eukaryota</taxon>
        <taxon>Metazoa</taxon>
        <taxon>Chordata</taxon>
        <taxon>Craniata</taxon>
        <taxon>Vertebrata</taxon>
        <taxon>Euteleostomi</taxon>
        <taxon>Actinopterygii</taxon>
        <taxon>Neopterygii</taxon>
        <taxon>Teleostei</taxon>
        <taxon>Neoteleostei</taxon>
        <taxon>Acanthomorphata</taxon>
        <taxon>Carangaria</taxon>
        <taxon>Pleuronectiformes</taxon>
        <taxon>Pleuronectoidei</taxon>
        <taxon>Pleuronectidae</taxon>
        <taxon>Pleuronectes</taxon>
    </lineage>
</organism>
<sequence>MERDRIAALKRSFEVEDVDTSSHSSPGSRRTTSSPHRNAMSPTSIYYRDLGTAANNNNNLNFTQPRSIMGGGGSKTPEPVSRRSELSIDISSSSSKQVDNLTSPASSRFVTSSAVKRPEVLGHSKTPELGHKREVTFAKTPSDSPVIRRNEGNSNNNGTSRPPEQNPARKFEAPSSGDIRKPEISITRAPAENNGHHPAVHHPHHPNPHHNTIVTTFRCSSPNHGRRSPNPESKSAVPATS</sequence>
<feature type="region of interest" description="Disordered" evidence="1">
    <location>
        <begin position="1"/>
        <end position="241"/>
    </location>
</feature>
<feature type="compositionally biased region" description="Basic and acidic residues" evidence="1">
    <location>
        <begin position="116"/>
        <end position="136"/>
    </location>
</feature>
<feature type="compositionally biased region" description="Polar residues" evidence="1">
    <location>
        <begin position="212"/>
        <end position="223"/>
    </location>
</feature>